<evidence type="ECO:0000259" key="2">
    <source>
        <dbReference type="PROSITE" id="PS50994"/>
    </source>
</evidence>
<comment type="caution">
    <text evidence="3">The sequence shown here is derived from an EMBL/GenBank/DDBJ whole genome shotgun (WGS) entry which is preliminary data.</text>
</comment>
<feature type="non-terminal residue" evidence="3">
    <location>
        <position position="1"/>
    </location>
</feature>
<dbReference type="InterPro" id="IPR036397">
    <property type="entry name" value="RNaseH_sf"/>
</dbReference>
<keyword evidence="4" id="KW-1185">Reference proteome</keyword>
<dbReference type="InterPro" id="IPR012337">
    <property type="entry name" value="RNaseH-like_sf"/>
</dbReference>
<proteinExistence type="predicted"/>
<dbReference type="SUPFAM" id="SSF56672">
    <property type="entry name" value="DNA/RNA polymerases"/>
    <property type="match status" value="1"/>
</dbReference>
<name>A0AAD2G668_9STRA</name>
<feature type="region of interest" description="Disordered" evidence="1">
    <location>
        <begin position="981"/>
        <end position="1006"/>
    </location>
</feature>
<dbReference type="GO" id="GO:0015074">
    <property type="term" value="P:DNA integration"/>
    <property type="evidence" value="ECO:0007669"/>
    <property type="project" value="InterPro"/>
</dbReference>
<dbReference type="PANTHER" id="PTHR11439">
    <property type="entry name" value="GAG-POL-RELATED RETROTRANSPOSON"/>
    <property type="match status" value="1"/>
</dbReference>
<reference evidence="3" key="1">
    <citation type="submission" date="2023-08" db="EMBL/GenBank/DDBJ databases">
        <authorList>
            <person name="Audoor S."/>
            <person name="Bilcke G."/>
        </authorList>
    </citation>
    <scope>NUCLEOTIDE SEQUENCE</scope>
</reference>
<feature type="domain" description="Integrase catalytic" evidence="2">
    <location>
        <begin position="662"/>
        <end position="844"/>
    </location>
</feature>
<protein>
    <recommendedName>
        <fullName evidence="2">Integrase catalytic domain-containing protein</fullName>
    </recommendedName>
</protein>
<feature type="region of interest" description="Disordered" evidence="1">
    <location>
        <begin position="1"/>
        <end position="54"/>
    </location>
</feature>
<dbReference type="EMBL" id="CAKOGP040002188">
    <property type="protein sequence ID" value="CAJ1964469.1"/>
    <property type="molecule type" value="Genomic_DNA"/>
</dbReference>
<feature type="region of interest" description="Disordered" evidence="1">
    <location>
        <begin position="1031"/>
        <end position="1110"/>
    </location>
</feature>
<dbReference type="SUPFAM" id="SSF53098">
    <property type="entry name" value="Ribonuclease H-like"/>
    <property type="match status" value="1"/>
</dbReference>
<evidence type="ECO:0000256" key="1">
    <source>
        <dbReference type="SAM" id="MobiDB-lite"/>
    </source>
</evidence>
<accession>A0AAD2G668</accession>
<feature type="region of interest" description="Disordered" evidence="1">
    <location>
        <begin position="306"/>
        <end position="349"/>
    </location>
</feature>
<evidence type="ECO:0000313" key="3">
    <source>
        <dbReference type="EMBL" id="CAJ1964469.1"/>
    </source>
</evidence>
<dbReference type="InterPro" id="IPR043502">
    <property type="entry name" value="DNA/RNA_pol_sf"/>
</dbReference>
<feature type="compositionally biased region" description="Low complexity" evidence="1">
    <location>
        <begin position="17"/>
        <end position="33"/>
    </location>
</feature>
<dbReference type="Gene3D" id="3.30.420.10">
    <property type="entry name" value="Ribonuclease H-like superfamily/Ribonuclease H"/>
    <property type="match status" value="1"/>
</dbReference>
<feature type="region of interest" description="Disordered" evidence="1">
    <location>
        <begin position="235"/>
        <end position="254"/>
    </location>
</feature>
<dbReference type="Pfam" id="PF07727">
    <property type="entry name" value="RVT_2"/>
    <property type="match status" value="1"/>
</dbReference>
<dbReference type="Proteomes" id="UP001295423">
    <property type="component" value="Unassembled WGS sequence"/>
</dbReference>
<dbReference type="GO" id="GO:0003676">
    <property type="term" value="F:nucleic acid binding"/>
    <property type="evidence" value="ECO:0007669"/>
    <property type="project" value="InterPro"/>
</dbReference>
<evidence type="ECO:0000313" key="4">
    <source>
        <dbReference type="Proteomes" id="UP001295423"/>
    </source>
</evidence>
<dbReference type="InterPro" id="IPR001584">
    <property type="entry name" value="Integrase_cat-core"/>
</dbReference>
<gene>
    <name evidence="3" type="ORF">CYCCA115_LOCUS20646</name>
</gene>
<dbReference type="PROSITE" id="PS50994">
    <property type="entry name" value="INTEGRASE"/>
    <property type="match status" value="1"/>
</dbReference>
<feature type="compositionally biased region" description="Pro residues" evidence="1">
    <location>
        <begin position="1054"/>
        <end position="1074"/>
    </location>
</feature>
<dbReference type="CDD" id="cd09272">
    <property type="entry name" value="RNase_HI_RT_Ty1"/>
    <property type="match status" value="1"/>
</dbReference>
<dbReference type="InterPro" id="IPR013103">
    <property type="entry name" value="RVT_2"/>
</dbReference>
<organism evidence="3 4">
    <name type="scientific">Cylindrotheca closterium</name>
    <dbReference type="NCBI Taxonomy" id="2856"/>
    <lineage>
        <taxon>Eukaryota</taxon>
        <taxon>Sar</taxon>
        <taxon>Stramenopiles</taxon>
        <taxon>Ochrophyta</taxon>
        <taxon>Bacillariophyta</taxon>
        <taxon>Bacillariophyceae</taxon>
        <taxon>Bacillariophycidae</taxon>
        <taxon>Bacillariales</taxon>
        <taxon>Bacillariaceae</taxon>
        <taxon>Cylindrotheca</taxon>
    </lineage>
</organism>
<sequence length="1680" mass="189287">CGGSGHWARDPVCPLAGKKGNNRGKNAGNNNKPKGNKKEDTNWKKIAPGPGEPQQKVVNGKTWKYCAHCTRWSTTHGTDGHTGPKKELISEPQANLFMFPQAWHVPSMETPLALWNVFQYLMRRALRNIPLLIIVSFLSFKLGAQWSVLKPLLAQIPPMLSFGWSAVYTAFSASWLNMFAPLLWTSLLVFGTLPHHLQHQLLGYQSPQEFKPFRMTKPKYKQFIRSCRRKRRPKSFSNHRHTRHYGLATRKRRPLSQRHDRFSQEVFELSQYIDAFGKAISFRRVPREGDIWSALHEGDNWNDWKNKSRKKKTNSATWQDCGGHHRDDPNSTHPSAHCPRCKPKKYRNQPNGAWETSGHWNKYSCWTYYNPNKRASANDWSPHSEAFSSCNIRRQRMRRCNQRNTVYKPTIGNGIPMSQLKVLTSPIAATFFANGNVPPHLNNITERFKAAIDPKQAIEEYQKLHRVRKNKVIWDSGASHSLSPCKRDFIGPIQPAPIGLRIKGIARGLHIAGVGYVRWSFIDKTGRLRTLKVPAYYVPSASVRLLSTTSLLQAYPLEQISQSSTLLTMIGTKDLLSRDNVRQDEATNSIEVAIDPATNLPTSLAYDHGSNSNSTNFEAEFNNFLTTLPLCAGCQFGKQRRRPAPGKTSRVVRDREGALKKDNLFPGQKVSVDHFVCSTKGRLLHTFGKEDDSLRFSGGCIFVDHASGFVHVHHQVHLNTHETLQGKEAFENKCREFGVIVSEYQSDNGGAFTSRAYTEHLRQFEQVSSLAGVGAHHHNGIAERSIQTIMSIARTMMLHQAIHWPDVAAANCWPLAVDQAVFLYNHMPNPTTGLSPNDLISRTRWPQSRLADVHVWGCPVYVLEKKIQDGQKLPRWQPRSTRQIYVGLSKKHASSVPLCLNPATGAITSQFHIVFDDEFSTIATSVDDLPDFGSNEWMKLFGDSIYQYILDDDDDHEPPVDQAPSDLPPLVSRVRDQIEHHRPSEPLDVKPPPTTMPPTVGLSNQQPSLQREIPLSSLQKETPLPSLLRETVNEAPPSQPSAPQREMNATPKEMPQPPTRPKPAPQPKTKPAPQPTSALKPSASLPPRRSKRSTAGKAPNRLIESQGHFASANNDNGYFTAFFNTFNTEWIETPESLFSYPSAYKVRAVKDPDTLSYNEAIKSNDKDKWCEAAKKEIEELEGKLTWKEVPMSDAKSKIIPGTWVFRVKRNPSGEIKKHKARYCVRGDLENRPADEDTFAPTVAWSTVRMFLVLCMILGWTTVSVDFSNAFVQSKLPTPKWIHLPRGFVSPQGPGTCLRLQRSLYGLSSSPHFWSETCKKGLEKCGLKQSKIDPCLFYKPGMMVVLYVDDAGIGAADPQDVDRLIDQLRDLGFELKKEGNFNEFLGIKFDKRDDGSIELTQTGLIDKILVAAGMTDCKPNRTPATGPLGSDPEGEPMNEEWNYRSIVGMLLYLSTNTRPDISFAVSQVARFSSNPKQSHATAVKTILRYLKRTRDKGTIVKIDRKLTLDMFVDADFCGLFKVEPDADPTSVRSRTGFVIKLAGCPVTWRSSLQTSIASSTLEAEYTALSDALKTLIPLKRMLVEATSKVNVSDPMVATIRARAFEDNQGCYFLATNQRITSRTRWYLNKFHWFWQYVSKDGIAGDSVAVEEIKTSLQDADYLTKALSPEPYEANRFRVQGW</sequence>